<protein>
    <submittedName>
        <fullName evidence="1">Uncharacterized protein</fullName>
    </submittedName>
</protein>
<organism evidence="1 2">
    <name type="scientific">Chimaeribacter coloradensis</name>
    <dbReference type="NCBI Taxonomy" id="2060068"/>
    <lineage>
        <taxon>Bacteria</taxon>
        <taxon>Pseudomonadati</taxon>
        <taxon>Pseudomonadota</taxon>
        <taxon>Gammaproteobacteria</taxon>
        <taxon>Enterobacterales</taxon>
        <taxon>Yersiniaceae</taxon>
        <taxon>Chimaeribacter</taxon>
    </lineage>
</organism>
<dbReference type="Proteomes" id="UP000234503">
    <property type="component" value="Unassembled WGS sequence"/>
</dbReference>
<dbReference type="OrthoDB" id="6630971at2"/>
<gene>
    <name evidence="1" type="ORF">CYR32_14935</name>
</gene>
<comment type="caution">
    <text evidence="1">The sequence shown here is derived from an EMBL/GenBank/DDBJ whole genome shotgun (WGS) entry which is preliminary data.</text>
</comment>
<evidence type="ECO:0000313" key="2">
    <source>
        <dbReference type="Proteomes" id="UP000234503"/>
    </source>
</evidence>
<keyword evidence="2" id="KW-1185">Reference proteome</keyword>
<reference evidence="1 2" key="1">
    <citation type="submission" date="2017-12" db="EMBL/GenBank/DDBJ databases">
        <title>Characterization of six clinical isolates of Enterochimera gen. nov., a novel genus of the Yersiniaciae family and the three species Enterochimera arupensis sp. nov., Enterochimera coloradensis sp. nov, and Enterochimera californica sp. nov.</title>
        <authorList>
            <person name="Rossi A."/>
            <person name="Fisher M."/>
        </authorList>
    </citation>
    <scope>NUCLEOTIDE SEQUENCE [LARGE SCALE GENOMIC DNA]</scope>
    <source>
        <strain evidence="2">2016-Iso4</strain>
    </source>
</reference>
<dbReference type="RefSeq" id="WP_101825797.1">
    <property type="nucleotide sequence ID" value="NZ_PJZH01000017.1"/>
</dbReference>
<accession>A0A2N5DYL9</accession>
<proteinExistence type="predicted"/>
<dbReference type="AlphaFoldDB" id="A0A2N5DYL9"/>
<evidence type="ECO:0000313" key="1">
    <source>
        <dbReference type="EMBL" id="PLR32667.1"/>
    </source>
</evidence>
<name>A0A2N5DYL9_9GAMM</name>
<dbReference type="EMBL" id="PJZH01000017">
    <property type="protein sequence ID" value="PLR32667.1"/>
    <property type="molecule type" value="Genomic_DNA"/>
</dbReference>
<sequence length="108" mass="12200">MEQLQRLAETIAETYIRDLNRSHGNALITHNDQAGEVKREQLASGLVDNCIYAAKNRNRENFEHEAYIMLGELISLDGREYQITRHGNAVIDTMSCSALSKGVKRVSH</sequence>